<dbReference type="PANTHER" id="PTHR33164">
    <property type="entry name" value="TRANSCRIPTIONAL REGULATOR, MARR FAMILY"/>
    <property type="match status" value="1"/>
</dbReference>
<proteinExistence type="predicted"/>
<evidence type="ECO:0000259" key="1">
    <source>
        <dbReference type="PROSITE" id="PS50995"/>
    </source>
</evidence>
<dbReference type="RefSeq" id="WP_267560469.1">
    <property type="nucleotide sequence ID" value="NZ_JAPNTZ010000001.1"/>
</dbReference>
<dbReference type="PROSITE" id="PS50995">
    <property type="entry name" value="HTH_MARR_2"/>
    <property type="match status" value="1"/>
</dbReference>
<dbReference type="SUPFAM" id="SSF46785">
    <property type="entry name" value="Winged helix' DNA-binding domain"/>
    <property type="match status" value="1"/>
</dbReference>
<dbReference type="PRINTS" id="PR00598">
    <property type="entry name" value="HTHMARR"/>
</dbReference>
<evidence type="ECO:0000313" key="3">
    <source>
        <dbReference type="Proteomes" id="UP001151002"/>
    </source>
</evidence>
<dbReference type="SMART" id="SM00347">
    <property type="entry name" value="HTH_MARR"/>
    <property type="match status" value="1"/>
</dbReference>
<gene>
    <name evidence="2" type="ORF">OWR29_01745</name>
</gene>
<dbReference type="InterPro" id="IPR000835">
    <property type="entry name" value="HTH_MarR-typ"/>
</dbReference>
<keyword evidence="3" id="KW-1185">Reference proteome</keyword>
<feature type="domain" description="HTH marR-type" evidence="1">
    <location>
        <begin position="1"/>
        <end position="144"/>
    </location>
</feature>
<dbReference type="InterPro" id="IPR036388">
    <property type="entry name" value="WH-like_DNA-bd_sf"/>
</dbReference>
<dbReference type="PANTHER" id="PTHR33164:SF99">
    <property type="entry name" value="MARR FAMILY REGULATORY PROTEIN"/>
    <property type="match status" value="1"/>
</dbReference>
<dbReference type="InterPro" id="IPR036390">
    <property type="entry name" value="WH_DNA-bd_sf"/>
</dbReference>
<protein>
    <submittedName>
        <fullName evidence="2">MarR family transcriptional regulator</fullName>
    </submittedName>
</protein>
<accession>A0ABT4AR34</accession>
<evidence type="ECO:0000313" key="2">
    <source>
        <dbReference type="EMBL" id="MCY1136703.1"/>
    </source>
</evidence>
<name>A0ABT4AR34_9ACTN</name>
<reference evidence="2" key="1">
    <citation type="submission" date="2022-11" db="EMBL/GenBank/DDBJ databases">
        <authorList>
            <person name="Somphong A."/>
            <person name="Phongsopitanun W."/>
        </authorList>
    </citation>
    <scope>NUCLEOTIDE SEQUENCE</scope>
    <source>
        <strain evidence="2">Pm04-4</strain>
    </source>
</reference>
<comment type="caution">
    <text evidence="2">The sequence shown here is derived from an EMBL/GenBank/DDBJ whole genome shotgun (WGS) entry which is preliminary data.</text>
</comment>
<dbReference type="InterPro" id="IPR039422">
    <property type="entry name" value="MarR/SlyA-like"/>
</dbReference>
<dbReference type="EMBL" id="JAPNTZ010000001">
    <property type="protein sequence ID" value="MCY1136703.1"/>
    <property type="molecule type" value="Genomic_DNA"/>
</dbReference>
<sequence>MSDSLSTEEHALFDAFVSAAVTVQRGVGGDLQELNRTLSEYLTMRHLSEAPAGRLRIGELATAAFVSISRMSRIVEKLEHEGLVERETDVNDRRASFAVLTEAGRRWLREARNPYEASVRRHFLRLLDPGGASSLAATAHQLTGGATGVGSARRRP</sequence>
<dbReference type="Proteomes" id="UP001151002">
    <property type="component" value="Unassembled WGS sequence"/>
</dbReference>
<dbReference type="Pfam" id="PF01047">
    <property type="entry name" value="MarR"/>
    <property type="match status" value="1"/>
</dbReference>
<dbReference type="Gene3D" id="1.10.10.10">
    <property type="entry name" value="Winged helix-like DNA-binding domain superfamily/Winged helix DNA-binding domain"/>
    <property type="match status" value="1"/>
</dbReference>
<organism evidence="2 3">
    <name type="scientific">Paractinoplanes pyxinae</name>
    <dbReference type="NCBI Taxonomy" id="2997416"/>
    <lineage>
        <taxon>Bacteria</taxon>
        <taxon>Bacillati</taxon>
        <taxon>Actinomycetota</taxon>
        <taxon>Actinomycetes</taxon>
        <taxon>Micromonosporales</taxon>
        <taxon>Micromonosporaceae</taxon>
        <taxon>Paractinoplanes</taxon>
    </lineage>
</organism>